<dbReference type="AlphaFoldDB" id="A0A9D7LPG4"/>
<sequence length="672" mass="72042">MSDGGGDESLPVPDDAGEVLAKCRAFFLKQLGCLLQEVEPLPGDALQAFVTAVGTHYDEMVAAERTSRFSGLHGLTASRFALVTENDLEADIRLNAFAARLLEANSAELWLVYLRFVTLLGRPDLSPNENPVAPRAIAKGLISLSAALGDNHTQTLQRIARLEDCLRESLPGLYVGLNEFLVSCEVSAAQPTIVTAPDVIALARSGAADSLVALGPAVILRQRLLGKPAAGVVASTGGATAALLNQAVFSRLLARLDHLDVAGSPPVDGQPAMPRLLNATELGLPAGAPEAAVIDTLAMIFAEIFESPTLPNAIKSALADLQVPILRVAMLDSSLFTADAHPARQLLDKTARAAVGLPLHASSEHPLCASIQKVAARVRGEFINDTKVLSEQVAELDRLIAERDTATAQAASAYGPLLQSLEQSDLVGSRSRQWIDRFCKNSAVPSRIADFLRAHWQRVLCQIGIECGEDGPEWQEHTAVLDKLLWSIQPKVEIDEQKRLMRELPQIMQVLSNGMQRVSVPEAIRDEFLDTCFALQTAAMRGRELPPSVPARPVPGMVAVSSELWAGDHVLRIFDLAGGWGPPGHSRRSPVRTGDWLAFRLAEDQALCGRVCHIGTATGKLLLANPDWDFAVALNPAIVENQVQDGRASISSRISLFNAAAEQALGKAPVLR</sequence>
<proteinExistence type="predicted"/>
<name>A0A9D7LPG4_9RHOO</name>
<dbReference type="Proteomes" id="UP000808146">
    <property type="component" value="Unassembled WGS sequence"/>
</dbReference>
<organism evidence="1 2">
    <name type="scientific">Candidatus Dechloromonas phosphorivorans</name>
    <dbReference type="NCBI Taxonomy" id="2899244"/>
    <lineage>
        <taxon>Bacteria</taxon>
        <taxon>Pseudomonadati</taxon>
        <taxon>Pseudomonadota</taxon>
        <taxon>Betaproteobacteria</taxon>
        <taxon>Rhodocyclales</taxon>
        <taxon>Azonexaceae</taxon>
        <taxon>Dechloromonas</taxon>
    </lineage>
</organism>
<dbReference type="Pfam" id="PF07793">
    <property type="entry name" value="DUF1631"/>
    <property type="match status" value="1"/>
</dbReference>
<dbReference type="InterPro" id="IPR012434">
    <property type="entry name" value="DUF1631"/>
</dbReference>
<protein>
    <submittedName>
        <fullName evidence="1">DUF1631 family protein</fullName>
    </submittedName>
</protein>
<dbReference type="EMBL" id="JADKBR010000019">
    <property type="protein sequence ID" value="MBK8891836.1"/>
    <property type="molecule type" value="Genomic_DNA"/>
</dbReference>
<gene>
    <name evidence="1" type="ORF">IPN75_16360</name>
</gene>
<comment type="caution">
    <text evidence="1">The sequence shown here is derived from an EMBL/GenBank/DDBJ whole genome shotgun (WGS) entry which is preliminary data.</text>
</comment>
<accession>A0A9D7LPG4</accession>
<evidence type="ECO:0000313" key="1">
    <source>
        <dbReference type="EMBL" id="MBK8891836.1"/>
    </source>
</evidence>
<reference evidence="1" key="1">
    <citation type="submission" date="2020-10" db="EMBL/GenBank/DDBJ databases">
        <title>Connecting structure to function with the recovery of over 1000 high-quality activated sludge metagenome-assembled genomes encoding full-length rRNA genes using long-read sequencing.</title>
        <authorList>
            <person name="Singleton C.M."/>
            <person name="Petriglieri F."/>
            <person name="Kristensen J.M."/>
            <person name="Kirkegaard R.H."/>
            <person name="Michaelsen T.Y."/>
            <person name="Andersen M.H."/>
            <person name="Karst S.M."/>
            <person name="Dueholm M.S."/>
            <person name="Nielsen P.H."/>
            <person name="Albertsen M."/>
        </authorList>
    </citation>
    <scope>NUCLEOTIDE SEQUENCE</scope>
    <source>
        <strain evidence="1">OdNE_18-Q3-R46-58_BAT3C.305</strain>
    </source>
</reference>
<evidence type="ECO:0000313" key="2">
    <source>
        <dbReference type="Proteomes" id="UP000808146"/>
    </source>
</evidence>